<gene>
    <name evidence="2" type="ORF">ACFPOB_13275</name>
</gene>
<evidence type="ECO:0000313" key="3">
    <source>
        <dbReference type="Proteomes" id="UP001596053"/>
    </source>
</evidence>
<dbReference type="Proteomes" id="UP001596053">
    <property type="component" value="Unassembled WGS sequence"/>
</dbReference>
<organism evidence="2 3">
    <name type="scientific">Bosea eneae</name>
    <dbReference type="NCBI Taxonomy" id="151454"/>
    <lineage>
        <taxon>Bacteria</taxon>
        <taxon>Pseudomonadati</taxon>
        <taxon>Pseudomonadota</taxon>
        <taxon>Alphaproteobacteria</taxon>
        <taxon>Hyphomicrobiales</taxon>
        <taxon>Boseaceae</taxon>
        <taxon>Bosea</taxon>
    </lineage>
</organism>
<comment type="caution">
    <text evidence="2">The sequence shown here is derived from an EMBL/GenBank/DDBJ whole genome shotgun (WGS) entry which is preliminary data.</text>
</comment>
<evidence type="ECO:0000313" key="2">
    <source>
        <dbReference type="EMBL" id="MFC5420531.1"/>
    </source>
</evidence>
<evidence type="ECO:0000256" key="1">
    <source>
        <dbReference type="SAM" id="SignalP"/>
    </source>
</evidence>
<proteinExistence type="predicted"/>
<accession>A0ABW0ITU4</accession>
<evidence type="ECO:0008006" key="4">
    <source>
        <dbReference type="Google" id="ProtNLM"/>
    </source>
</evidence>
<feature type="signal peptide" evidence="1">
    <location>
        <begin position="1"/>
        <end position="24"/>
    </location>
</feature>
<reference evidence="3" key="1">
    <citation type="journal article" date="2019" name="Int. J. Syst. Evol. Microbiol.">
        <title>The Global Catalogue of Microorganisms (GCM) 10K type strain sequencing project: providing services to taxonomists for standard genome sequencing and annotation.</title>
        <authorList>
            <consortium name="The Broad Institute Genomics Platform"/>
            <consortium name="The Broad Institute Genome Sequencing Center for Infectious Disease"/>
            <person name="Wu L."/>
            <person name="Ma J."/>
        </authorList>
    </citation>
    <scope>NUCLEOTIDE SEQUENCE [LARGE SCALE GENOMIC DNA]</scope>
    <source>
        <strain evidence="3">NCAIM B.01391</strain>
    </source>
</reference>
<dbReference type="RefSeq" id="WP_377798940.1">
    <property type="nucleotide sequence ID" value="NZ_JBHSLW010000018.1"/>
</dbReference>
<sequence>MRWGRRLGLAALATLCLAPAPVSAQGRVIDAWQGIVLNCGPGTELAWADRICKLLIGEMRKQAEAAKIAFVAVPTPSDDVTLDRRASEEGLDIFSIIHVRFGISPPTGSLKNRDLTLVLRSLTAGSLFEMRKDGHYKVLSYTPMISINEGEAAARAPWVAQALAELFFIPMLKARP</sequence>
<name>A0ABW0ITU4_9HYPH</name>
<protein>
    <recommendedName>
        <fullName evidence="4">DUF4136 domain-containing protein</fullName>
    </recommendedName>
</protein>
<keyword evidence="1" id="KW-0732">Signal</keyword>
<dbReference type="EMBL" id="JBHSLW010000018">
    <property type="protein sequence ID" value="MFC5420531.1"/>
    <property type="molecule type" value="Genomic_DNA"/>
</dbReference>
<keyword evidence="3" id="KW-1185">Reference proteome</keyword>
<feature type="chain" id="PRO_5047185912" description="DUF4136 domain-containing protein" evidence="1">
    <location>
        <begin position="25"/>
        <end position="176"/>
    </location>
</feature>